<proteinExistence type="predicted"/>
<sequence length="189" mass="20449">MANCAMLSFTSCVGVAANALVIWAVIRQKSLQTSSNALVVNLAVVDLLRSAVDCPLLLSVLLRGRGALGPGVSMLCDAQMLSFSFGCCLQLLTLASIGAERYRAIASPFEARQQRRRRVMVWIPLTWTVASVLTAVCMARARDAPVYVKCRGLRADAMPVYNTFGRYILIPVWCGCFASSRGSTAAYFA</sequence>
<evidence type="ECO:0000313" key="12">
    <source>
        <dbReference type="Proteomes" id="UP001221898"/>
    </source>
</evidence>
<name>A0AAD7RNJ6_9TELE</name>
<evidence type="ECO:0000256" key="3">
    <source>
        <dbReference type="ARBA" id="ARBA00022692"/>
    </source>
</evidence>
<keyword evidence="7" id="KW-0675">Receptor</keyword>
<keyword evidence="6 9" id="KW-0472">Membrane</keyword>
<feature type="transmembrane region" description="Helical" evidence="9">
    <location>
        <begin position="119"/>
        <end position="141"/>
    </location>
</feature>
<keyword evidence="3 9" id="KW-0812">Transmembrane</keyword>
<dbReference type="GO" id="GO:0007198">
    <property type="term" value="P:adenylate cyclase-inhibiting serotonin receptor signaling pathway"/>
    <property type="evidence" value="ECO:0007669"/>
    <property type="project" value="TreeGrafter"/>
</dbReference>
<keyword evidence="2" id="KW-1003">Cell membrane</keyword>
<dbReference type="Pfam" id="PF00001">
    <property type="entry name" value="7tm_1"/>
    <property type="match status" value="1"/>
</dbReference>
<dbReference type="GO" id="GO:0004993">
    <property type="term" value="F:G protein-coupled serotonin receptor activity"/>
    <property type="evidence" value="ECO:0007669"/>
    <property type="project" value="TreeGrafter"/>
</dbReference>
<evidence type="ECO:0000259" key="10">
    <source>
        <dbReference type="PROSITE" id="PS50262"/>
    </source>
</evidence>
<dbReference type="EMBL" id="JAINUG010000212">
    <property type="protein sequence ID" value="KAJ8387365.1"/>
    <property type="molecule type" value="Genomic_DNA"/>
</dbReference>
<dbReference type="InterPro" id="IPR000276">
    <property type="entry name" value="GPCR_Rhodpsn"/>
</dbReference>
<feature type="transmembrane region" description="Helical" evidence="9">
    <location>
        <begin position="6"/>
        <end position="26"/>
    </location>
</feature>
<dbReference type="Proteomes" id="UP001221898">
    <property type="component" value="Unassembled WGS sequence"/>
</dbReference>
<dbReference type="AlphaFoldDB" id="A0AAD7RNJ6"/>
<dbReference type="GO" id="GO:0030425">
    <property type="term" value="C:dendrite"/>
    <property type="evidence" value="ECO:0007669"/>
    <property type="project" value="TreeGrafter"/>
</dbReference>
<evidence type="ECO:0000256" key="7">
    <source>
        <dbReference type="ARBA" id="ARBA00023170"/>
    </source>
</evidence>
<dbReference type="PANTHER" id="PTHR24247">
    <property type="entry name" value="5-HYDROXYTRYPTAMINE RECEPTOR"/>
    <property type="match status" value="1"/>
</dbReference>
<dbReference type="SUPFAM" id="SSF81321">
    <property type="entry name" value="Family A G protein-coupled receptor-like"/>
    <property type="match status" value="1"/>
</dbReference>
<dbReference type="PANTHER" id="PTHR24247:SF212">
    <property type="entry name" value="PARIETOPSIN"/>
    <property type="match status" value="1"/>
</dbReference>
<evidence type="ECO:0000256" key="1">
    <source>
        <dbReference type="ARBA" id="ARBA00004651"/>
    </source>
</evidence>
<keyword evidence="8" id="KW-0807">Transducer</keyword>
<evidence type="ECO:0000256" key="5">
    <source>
        <dbReference type="ARBA" id="ARBA00023040"/>
    </source>
</evidence>
<evidence type="ECO:0000256" key="8">
    <source>
        <dbReference type="ARBA" id="ARBA00023224"/>
    </source>
</evidence>
<protein>
    <recommendedName>
        <fullName evidence="10">G-protein coupled receptors family 1 profile domain-containing protein</fullName>
    </recommendedName>
</protein>
<evidence type="ECO:0000256" key="6">
    <source>
        <dbReference type="ARBA" id="ARBA00023136"/>
    </source>
</evidence>
<organism evidence="11 12">
    <name type="scientific">Aldrovandia affinis</name>
    <dbReference type="NCBI Taxonomy" id="143900"/>
    <lineage>
        <taxon>Eukaryota</taxon>
        <taxon>Metazoa</taxon>
        <taxon>Chordata</taxon>
        <taxon>Craniata</taxon>
        <taxon>Vertebrata</taxon>
        <taxon>Euteleostomi</taxon>
        <taxon>Actinopterygii</taxon>
        <taxon>Neopterygii</taxon>
        <taxon>Teleostei</taxon>
        <taxon>Notacanthiformes</taxon>
        <taxon>Halosauridae</taxon>
        <taxon>Aldrovandia</taxon>
    </lineage>
</organism>
<gene>
    <name evidence="11" type="ORF">AAFF_G00157420</name>
</gene>
<evidence type="ECO:0000313" key="11">
    <source>
        <dbReference type="EMBL" id="KAJ8387365.1"/>
    </source>
</evidence>
<evidence type="ECO:0000256" key="2">
    <source>
        <dbReference type="ARBA" id="ARBA00022475"/>
    </source>
</evidence>
<reference evidence="11" key="1">
    <citation type="journal article" date="2023" name="Science">
        <title>Genome structures resolve the early diversification of teleost fishes.</title>
        <authorList>
            <person name="Parey E."/>
            <person name="Louis A."/>
            <person name="Montfort J."/>
            <person name="Bouchez O."/>
            <person name="Roques C."/>
            <person name="Iampietro C."/>
            <person name="Lluch J."/>
            <person name="Castinel A."/>
            <person name="Donnadieu C."/>
            <person name="Desvignes T."/>
            <person name="Floi Bucao C."/>
            <person name="Jouanno E."/>
            <person name="Wen M."/>
            <person name="Mejri S."/>
            <person name="Dirks R."/>
            <person name="Jansen H."/>
            <person name="Henkel C."/>
            <person name="Chen W.J."/>
            <person name="Zahm M."/>
            <person name="Cabau C."/>
            <person name="Klopp C."/>
            <person name="Thompson A.W."/>
            <person name="Robinson-Rechavi M."/>
            <person name="Braasch I."/>
            <person name="Lecointre G."/>
            <person name="Bobe J."/>
            <person name="Postlethwait J.H."/>
            <person name="Berthelot C."/>
            <person name="Roest Crollius H."/>
            <person name="Guiguen Y."/>
        </authorList>
    </citation>
    <scope>NUCLEOTIDE SEQUENCE</scope>
    <source>
        <strain evidence="11">NC1722</strain>
    </source>
</reference>
<keyword evidence="12" id="KW-1185">Reference proteome</keyword>
<evidence type="ECO:0000256" key="4">
    <source>
        <dbReference type="ARBA" id="ARBA00022989"/>
    </source>
</evidence>
<dbReference type="GO" id="GO:0045202">
    <property type="term" value="C:synapse"/>
    <property type="evidence" value="ECO:0007669"/>
    <property type="project" value="GOC"/>
</dbReference>
<feature type="transmembrane region" description="Helical" evidence="9">
    <location>
        <begin position="78"/>
        <end position="99"/>
    </location>
</feature>
<dbReference type="CDD" id="cd00637">
    <property type="entry name" value="7tm_classA_rhodopsin-like"/>
    <property type="match status" value="1"/>
</dbReference>
<dbReference type="GO" id="GO:0005886">
    <property type="term" value="C:plasma membrane"/>
    <property type="evidence" value="ECO:0007669"/>
    <property type="project" value="UniProtKB-SubCell"/>
</dbReference>
<dbReference type="Gene3D" id="1.20.1070.10">
    <property type="entry name" value="Rhodopsin 7-helix transmembrane proteins"/>
    <property type="match status" value="1"/>
</dbReference>
<dbReference type="PROSITE" id="PS50262">
    <property type="entry name" value="G_PROTEIN_RECEP_F1_2"/>
    <property type="match status" value="1"/>
</dbReference>
<dbReference type="GO" id="GO:0007268">
    <property type="term" value="P:chemical synaptic transmission"/>
    <property type="evidence" value="ECO:0007669"/>
    <property type="project" value="TreeGrafter"/>
</dbReference>
<dbReference type="PRINTS" id="PR00237">
    <property type="entry name" value="GPCRRHODOPSN"/>
</dbReference>
<dbReference type="GO" id="GO:0007187">
    <property type="term" value="P:G protein-coupled receptor signaling pathway, coupled to cyclic nucleotide second messenger"/>
    <property type="evidence" value="ECO:0007669"/>
    <property type="project" value="TreeGrafter"/>
</dbReference>
<dbReference type="GO" id="GO:0030594">
    <property type="term" value="F:neurotransmitter receptor activity"/>
    <property type="evidence" value="ECO:0007669"/>
    <property type="project" value="TreeGrafter"/>
</dbReference>
<evidence type="ECO:0000256" key="9">
    <source>
        <dbReference type="SAM" id="Phobius"/>
    </source>
</evidence>
<dbReference type="InterPro" id="IPR017452">
    <property type="entry name" value="GPCR_Rhodpsn_7TM"/>
</dbReference>
<comment type="caution">
    <text evidence="11">The sequence shown here is derived from an EMBL/GenBank/DDBJ whole genome shotgun (WGS) entry which is preliminary data.</text>
</comment>
<keyword evidence="4 9" id="KW-1133">Transmembrane helix</keyword>
<comment type="subcellular location">
    <subcellularLocation>
        <location evidence="1">Cell membrane</location>
        <topology evidence="1">Multi-pass membrane protein</topology>
    </subcellularLocation>
</comment>
<feature type="domain" description="G-protein coupled receptors family 1 profile" evidence="10">
    <location>
        <begin position="17"/>
        <end position="189"/>
    </location>
</feature>
<accession>A0AAD7RNJ6</accession>
<keyword evidence="5" id="KW-0297">G-protein coupled receptor</keyword>